<proteinExistence type="predicted"/>
<reference evidence="1" key="2">
    <citation type="submission" date="2023-01" db="EMBL/GenBank/DDBJ databases">
        <title>Draft genome sequence of Portibacter lacus strain NBRC 108769.</title>
        <authorList>
            <person name="Sun Q."/>
            <person name="Mori K."/>
        </authorList>
    </citation>
    <scope>NUCLEOTIDE SEQUENCE</scope>
    <source>
        <strain evidence="1">NBRC 108769</strain>
    </source>
</reference>
<organism evidence="1 2">
    <name type="scientific">Portibacter lacus</name>
    <dbReference type="NCBI Taxonomy" id="1099794"/>
    <lineage>
        <taxon>Bacteria</taxon>
        <taxon>Pseudomonadati</taxon>
        <taxon>Bacteroidota</taxon>
        <taxon>Saprospiria</taxon>
        <taxon>Saprospirales</taxon>
        <taxon>Haliscomenobacteraceae</taxon>
        <taxon>Portibacter</taxon>
    </lineage>
</organism>
<gene>
    <name evidence="1" type="ORF">GCM10007940_30300</name>
</gene>
<dbReference type="SUPFAM" id="SSF51445">
    <property type="entry name" value="(Trans)glycosidases"/>
    <property type="match status" value="1"/>
</dbReference>
<evidence type="ECO:0000313" key="2">
    <source>
        <dbReference type="Proteomes" id="UP001156666"/>
    </source>
</evidence>
<accession>A0AA37SRU3</accession>
<dbReference type="EMBL" id="BSOH01000020">
    <property type="protein sequence ID" value="GLR18414.1"/>
    <property type="molecule type" value="Genomic_DNA"/>
</dbReference>
<sequence length="272" mass="31235">MDVFFDDPTDDDPKTNYASEVFEMSNLADILVFAPDQNIISNLEIMDGFQMKAYLHLNEIFFELKETGGDKSGVINGLRSDYQERWTEFVNVNHIEENQKYIQAFYMGEEPFWNGISFEELKEACDYVKADFPNVKIMMVEAPGAIDEMMVPESVDWVGFDHYFIKDPTSNQEFQEEFELLKTKCTNGQQIIVVMDSHFLPLYHRLGGIKKSTLDEVARNYYALADSDEMVVGIIGYFWPSGFDLENSTGARGLPQHVKNEYIRIGKAITGK</sequence>
<comment type="caution">
    <text evidence="1">The sequence shown here is derived from an EMBL/GenBank/DDBJ whole genome shotgun (WGS) entry which is preliminary data.</text>
</comment>
<keyword evidence="2" id="KW-1185">Reference proteome</keyword>
<reference evidence="1" key="1">
    <citation type="journal article" date="2014" name="Int. J. Syst. Evol. Microbiol.">
        <title>Complete genome sequence of Corynebacterium casei LMG S-19264T (=DSM 44701T), isolated from a smear-ripened cheese.</title>
        <authorList>
            <consortium name="US DOE Joint Genome Institute (JGI-PGF)"/>
            <person name="Walter F."/>
            <person name="Albersmeier A."/>
            <person name="Kalinowski J."/>
            <person name="Ruckert C."/>
        </authorList>
    </citation>
    <scope>NUCLEOTIDE SEQUENCE</scope>
    <source>
        <strain evidence="1">NBRC 108769</strain>
    </source>
</reference>
<name>A0AA37SRU3_9BACT</name>
<dbReference type="InterPro" id="IPR017853">
    <property type="entry name" value="GH"/>
</dbReference>
<dbReference type="Proteomes" id="UP001156666">
    <property type="component" value="Unassembled WGS sequence"/>
</dbReference>
<dbReference type="AlphaFoldDB" id="A0AA37SRU3"/>
<evidence type="ECO:0000313" key="1">
    <source>
        <dbReference type="EMBL" id="GLR18414.1"/>
    </source>
</evidence>
<protein>
    <submittedName>
        <fullName evidence="1">Uncharacterized protein</fullName>
    </submittedName>
</protein>